<dbReference type="EMBL" id="JAWCUI010000058">
    <property type="protein sequence ID" value="KAL1890891.1"/>
    <property type="molecule type" value="Genomic_DNA"/>
</dbReference>
<keyword evidence="2" id="KW-1185">Reference proteome</keyword>
<dbReference type="Proteomes" id="UP001583186">
    <property type="component" value="Unassembled WGS sequence"/>
</dbReference>
<sequence>MFTPQLAPGSPAHTTLLAEPSNYAFVLPLVDGVPYQEARALAPPPKINWKVAGALIEADHTLPARASRPAPVLAIWLGCVCIQLTIHGTDAHNAPKATIIEAMGQLAVGIDLGQSYGTAVARLPNGTFVHLAKIRGSEKYISLIQRLVGNLPTDTFQNDKYRLLHMAGYLWRMLQRTAGIAPTIEAAVLADMVAALRVAASAALESGRCEGWDDRVLQEKSIRVAAPYVPAWADGVTFDSAINDALVLAGLQPVTYESSDPVYLVEPSAVAEKGG</sequence>
<name>A0ABR3YSL2_9PEZI</name>
<gene>
    <name evidence="1" type="ORF">Sste5346_008032</name>
</gene>
<accession>A0ABR3YSL2</accession>
<evidence type="ECO:0000313" key="2">
    <source>
        <dbReference type="Proteomes" id="UP001583186"/>
    </source>
</evidence>
<organism evidence="1 2">
    <name type="scientific">Sporothrix stenoceras</name>
    <dbReference type="NCBI Taxonomy" id="5173"/>
    <lineage>
        <taxon>Eukaryota</taxon>
        <taxon>Fungi</taxon>
        <taxon>Dikarya</taxon>
        <taxon>Ascomycota</taxon>
        <taxon>Pezizomycotina</taxon>
        <taxon>Sordariomycetes</taxon>
        <taxon>Sordariomycetidae</taxon>
        <taxon>Ophiostomatales</taxon>
        <taxon>Ophiostomataceae</taxon>
        <taxon>Sporothrix</taxon>
    </lineage>
</organism>
<evidence type="ECO:0000313" key="1">
    <source>
        <dbReference type="EMBL" id="KAL1890891.1"/>
    </source>
</evidence>
<reference evidence="1 2" key="1">
    <citation type="journal article" date="2024" name="IMA Fungus">
        <title>IMA Genome - F19 : A genome assembly and annotation guide to empower mycologists, including annotated draft genome sequences of Ceratocystis pirilliformis, Diaporthe australafricana, Fusarium ophioides, Paecilomyces lecythidis, and Sporothrix stenoceras.</title>
        <authorList>
            <person name="Aylward J."/>
            <person name="Wilson A.M."/>
            <person name="Visagie C.M."/>
            <person name="Spraker J."/>
            <person name="Barnes I."/>
            <person name="Buitendag C."/>
            <person name="Ceriani C."/>
            <person name="Del Mar Angel L."/>
            <person name="du Plessis D."/>
            <person name="Fuchs T."/>
            <person name="Gasser K."/>
            <person name="Kramer D."/>
            <person name="Li W."/>
            <person name="Munsamy K."/>
            <person name="Piso A."/>
            <person name="Price J.L."/>
            <person name="Sonnekus B."/>
            <person name="Thomas C."/>
            <person name="van der Nest A."/>
            <person name="van Dijk A."/>
            <person name="van Heerden A."/>
            <person name="van Vuuren N."/>
            <person name="Yilmaz N."/>
            <person name="Duong T.A."/>
            <person name="van der Merwe N.A."/>
            <person name="Wingfield M.J."/>
            <person name="Wingfield B.D."/>
        </authorList>
    </citation>
    <scope>NUCLEOTIDE SEQUENCE [LARGE SCALE GENOMIC DNA]</scope>
    <source>
        <strain evidence="1 2">CMW 5346</strain>
    </source>
</reference>
<comment type="caution">
    <text evidence="1">The sequence shown here is derived from an EMBL/GenBank/DDBJ whole genome shotgun (WGS) entry which is preliminary data.</text>
</comment>
<proteinExistence type="predicted"/>
<protein>
    <submittedName>
        <fullName evidence="1">Uncharacterized protein</fullName>
    </submittedName>
</protein>